<dbReference type="InterPro" id="IPR012902">
    <property type="entry name" value="N_methyl_site"/>
</dbReference>
<organism evidence="2 3">
    <name type="scientific">Rubellicoccus peritrichatus</name>
    <dbReference type="NCBI Taxonomy" id="3080537"/>
    <lineage>
        <taxon>Bacteria</taxon>
        <taxon>Pseudomonadati</taxon>
        <taxon>Verrucomicrobiota</taxon>
        <taxon>Opitutia</taxon>
        <taxon>Puniceicoccales</taxon>
        <taxon>Cerasicoccaceae</taxon>
        <taxon>Rubellicoccus</taxon>
    </lineage>
</organism>
<dbReference type="InterPro" id="IPR045584">
    <property type="entry name" value="Pilin-like"/>
</dbReference>
<evidence type="ECO:0000313" key="3">
    <source>
        <dbReference type="Proteomes" id="UP001304300"/>
    </source>
</evidence>
<protein>
    <submittedName>
        <fullName evidence="2">Type II secretion system protein</fullName>
    </submittedName>
</protein>
<dbReference type="Pfam" id="PF07963">
    <property type="entry name" value="N_methyl"/>
    <property type="match status" value="1"/>
</dbReference>
<dbReference type="SUPFAM" id="SSF54523">
    <property type="entry name" value="Pili subunits"/>
    <property type="match status" value="1"/>
</dbReference>
<reference evidence="2 3" key="1">
    <citation type="submission" date="2023-10" db="EMBL/GenBank/DDBJ databases">
        <title>Rubellicoccus peritrichatus gen. nov., sp. nov., isolated from an algae of coral reef tank.</title>
        <authorList>
            <person name="Luo J."/>
        </authorList>
    </citation>
    <scope>NUCLEOTIDE SEQUENCE [LARGE SCALE GENOMIC DNA]</scope>
    <source>
        <strain evidence="2 3">CR14</strain>
    </source>
</reference>
<dbReference type="RefSeq" id="WP_317832164.1">
    <property type="nucleotide sequence ID" value="NZ_CP136920.1"/>
</dbReference>
<dbReference type="PROSITE" id="PS00409">
    <property type="entry name" value="PROKAR_NTER_METHYL"/>
    <property type="match status" value="1"/>
</dbReference>
<dbReference type="Gene3D" id="3.30.700.10">
    <property type="entry name" value="Glycoprotein, Type 4 Pilin"/>
    <property type="match status" value="1"/>
</dbReference>
<evidence type="ECO:0000256" key="1">
    <source>
        <dbReference type="SAM" id="Phobius"/>
    </source>
</evidence>
<sequence length="230" mass="24787">MKAPSQSPYPAAGFTLIELLASMGVIAILASILIVGIGKARLAAAENVSRSNLRQLGSMILLYTTEADGRLPYGAHSDPEGKTQIGWDQQIINAGIADEADLQAVAFAPNIIHDNQATIPRSYSMVRTRHAGVGMTVYGDDTTEQLPVSRIPDPAKVLMLTEKFVSPHSFGGYAHAVIDTPDEQVRFAPERTEFNYLFVDGHVETLEPNATIGEGSLKSPKGIWTIDPTD</sequence>
<dbReference type="Proteomes" id="UP001304300">
    <property type="component" value="Chromosome"/>
</dbReference>
<dbReference type="KEGG" id="puo:RZN69_15690"/>
<feature type="transmembrane region" description="Helical" evidence="1">
    <location>
        <begin position="12"/>
        <end position="35"/>
    </location>
</feature>
<gene>
    <name evidence="2" type="ORF">RZN69_15690</name>
</gene>
<keyword evidence="1" id="KW-0812">Transmembrane</keyword>
<accession>A0AAQ3QS77</accession>
<dbReference type="NCBIfam" id="TIGR02532">
    <property type="entry name" value="IV_pilin_GFxxxE"/>
    <property type="match status" value="1"/>
</dbReference>
<name>A0AAQ3QS77_9BACT</name>
<dbReference type="EMBL" id="CP136920">
    <property type="protein sequence ID" value="WOO40066.1"/>
    <property type="molecule type" value="Genomic_DNA"/>
</dbReference>
<dbReference type="AlphaFoldDB" id="A0AAQ3QS77"/>
<keyword evidence="3" id="KW-1185">Reference proteome</keyword>
<evidence type="ECO:0000313" key="2">
    <source>
        <dbReference type="EMBL" id="WOO40066.1"/>
    </source>
</evidence>
<keyword evidence="1" id="KW-0472">Membrane</keyword>
<keyword evidence="1" id="KW-1133">Transmembrane helix</keyword>
<proteinExistence type="predicted"/>